<dbReference type="CDD" id="cd05327">
    <property type="entry name" value="retinol-DH_like_SDR_c_like"/>
    <property type="match status" value="1"/>
</dbReference>
<dbReference type="PRINTS" id="PR00080">
    <property type="entry name" value="SDRFAMILY"/>
</dbReference>
<organism evidence="3 4">
    <name type="scientific">Deinococcus puniceus</name>
    <dbReference type="NCBI Taxonomy" id="1182568"/>
    <lineage>
        <taxon>Bacteria</taxon>
        <taxon>Thermotogati</taxon>
        <taxon>Deinococcota</taxon>
        <taxon>Deinococci</taxon>
        <taxon>Deinococcales</taxon>
        <taxon>Deinococcaceae</taxon>
        <taxon>Deinococcus</taxon>
    </lineage>
</organism>
<dbReference type="EMBL" id="CP011387">
    <property type="protein sequence ID" value="ANE43551.1"/>
    <property type="molecule type" value="Genomic_DNA"/>
</dbReference>
<accession>A0A172T980</accession>
<dbReference type="InterPro" id="IPR036291">
    <property type="entry name" value="NAD(P)-bd_dom_sf"/>
</dbReference>
<evidence type="ECO:0000313" key="3">
    <source>
        <dbReference type="EMBL" id="ANE43551.1"/>
    </source>
</evidence>
<dbReference type="PRINTS" id="PR00081">
    <property type="entry name" value="GDHRDH"/>
</dbReference>
<evidence type="ECO:0000256" key="1">
    <source>
        <dbReference type="ARBA" id="ARBA00023002"/>
    </source>
</evidence>
<dbReference type="STRING" id="1182568.SU48_06980"/>
<evidence type="ECO:0000256" key="2">
    <source>
        <dbReference type="RuleBase" id="RU000363"/>
    </source>
</evidence>
<protein>
    <submittedName>
        <fullName evidence="3">Short-chain dehydrogenase</fullName>
    </submittedName>
</protein>
<comment type="similarity">
    <text evidence="2">Belongs to the short-chain dehydrogenases/reductases (SDR) family.</text>
</comment>
<dbReference type="GO" id="GO:0016491">
    <property type="term" value="F:oxidoreductase activity"/>
    <property type="evidence" value="ECO:0007669"/>
    <property type="project" value="UniProtKB-KW"/>
</dbReference>
<dbReference type="RefSeq" id="WP_064014618.1">
    <property type="nucleotide sequence ID" value="NZ_CP011387.1"/>
</dbReference>
<gene>
    <name evidence="3" type="ORF">SU48_06980</name>
</gene>
<dbReference type="Proteomes" id="UP000077363">
    <property type="component" value="Chromosome"/>
</dbReference>
<keyword evidence="1" id="KW-0560">Oxidoreductase</keyword>
<name>A0A172T980_9DEIO</name>
<dbReference type="InterPro" id="IPR002347">
    <property type="entry name" value="SDR_fam"/>
</dbReference>
<dbReference type="Pfam" id="PF00106">
    <property type="entry name" value="adh_short"/>
    <property type="match status" value="1"/>
</dbReference>
<evidence type="ECO:0000313" key="4">
    <source>
        <dbReference type="Proteomes" id="UP000077363"/>
    </source>
</evidence>
<keyword evidence="4" id="KW-1185">Reference proteome</keyword>
<proteinExistence type="inferred from homology"/>
<dbReference type="KEGG" id="dpu:SU48_06980"/>
<dbReference type="SUPFAM" id="SSF51735">
    <property type="entry name" value="NAD(P)-binding Rossmann-fold domains"/>
    <property type="match status" value="1"/>
</dbReference>
<dbReference type="PANTHER" id="PTHR43157:SF31">
    <property type="entry name" value="PHOSPHATIDYLINOSITOL-GLYCAN BIOSYNTHESIS CLASS F PROTEIN"/>
    <property type="match status" value="1"/>
</dbReference>
<dbReference type="AlphaFoldDB" id="A0A172T980"/>
<sequence>MSYGDLVGKTVLVTGATNGIGLVTARELANRGARVTIVGRDAAKTERVAREVNAVGTLLADLSEMSQVRRAAAEFAEKNTALDVLINNAGAFYSKRQESREGVELTWALNHLAPFLMTQELLPLLRATVGARVITVASAAHGMGRIRFEDPEFRTGYSGWAAYSQSKLANILFARELARREPGILSNSLHPGMVRSGFAHNNGGAASLLWGVIDRFAISPEDGAKTTVHLATEGGDGITGRYYSNSRDTMPTSQALDDGAAARLWALSERYVGGAVLAG</sequence>
<dbReference type="OrthoDB" id="9809821at2"/>
<dbReference type="PANTHER" id="PTHR43157">
    <property type="entry name" value="PHOSPHATIDYLINOSITOL-GLYCAN BIOSYNTHESIS CLASS F PROTEIN-RELATED"/>
    <property type="match status" value="1"/>
</dbReference>
<dbReference type="Gene3D" id="3.40.50.720">
    <property type="entry name" value="NAD(P)-binding Rossmann-like Domain"/>
    <property type="match status" value="1"/>
</dbReference>
<dbReference type="PATRIC" id="fig|1182568.3.peg.1454"/>
<reference evidence="3 4" key="1">
    <citation type="submission" date="2015-01" db="EMBL/GenBank/DDBJ databases">
        <title>Deinococcus puniceus/DY1/ whole genome sequencing.</title>
        <authorList>
            <person name="Kim M.K."/>
            <person name="Srinivasan S."/>
            <person name="Lee J.-J."/>
        </authorList>
    </citation>
    <scope>NUCLEOTIDE SEQUENCE [LARGE SCALE GENOMIC DNA]</scope>
    <source>
        <strain evidence="3 4">DY1</strain>
    </source>
</reference>